<dbReference type="PANTHER" id="PTHR30348">
    <property type="entry name" value="UNCHARACTERIZED PROTEIN YECE"/>
    <property type="match status" value="1"/>
</dbReference>
<organism evidence="1 2">
    <name type="scientific">Niabella yanshanensis</name>
    <dbReference type="NCBI Taxonomy" id="577386"/>
    <lineage>
        <taxon>Bacteria</taxon>
        <taxon>Pseudomonadati</taxon>
        <taxon>Bacteroidota</taxon>
        <taxon>Chitinophagia</taxon>
        <taxon>Chitinophagales</taxon>
        <taxon>Chitinophagaceae</taxon>
        <taxon>Niabella</taxon>
    </lineage>
</organism>
<dbReference type="Gene3D" id="3.20.20.410">
    <property type="entry name" value="Protein of unknown function UPF0759"/>
    <property type="match status" value="1"/>
</dbReference>
<dbReference type="PANTHER" id="PTHR30348:SF4">
    <property type="entry name" value="DUF72 DOMAIN-CONTAINING PROTEIN"/>
    <property type="match status" value="1"/>
</dbReference>
<sequence>MSKGKCYIGTSGWKYKHWKGTFYPEGLKDKDEFDYYTQRFNTVEINNSFYHLPAAATFKNWNSKSPASFTYAVKVSRYITHLKKLKVEPNSIDLFLSRVAYLKDKEGPLLFQLPPNWRLNIKRFRAFLAALPKKHRCVFEFREPSWYNDEVYEEMTKSNSAFCIYELAGHQSPLVSTADFIYVRLHGPSANKYQGSYSKRQLNTWAKRCRKWSEEGKDVYLYFDNDEQGYAAHNALELNNILSS</sequence>
<dbReference type="InterPro" id="IPR002763">
    <property type="entry name" value="DUF72"/>
</dbReference>
<evidence type="ECO:0000313" key="1">
    <source>
        <dbReference type="EMBL" id="WQD39014.1"/>
    </source>
</evidence>
<name>A0ABZ0W8Z8_9BACT</name>
<dbReference type="InterPro" id="IPR036520">
    <property type="entry name" value="UPF0759_sf"/>
</dbReference>
<dbReference type="Proteomes" id="UP001325680">
    <property type="component" value="Chromosome"/>
</dbReference>
<dbReference type="RefSeq" id="WP_114792598.1">
    <property type="nucleotide sequence ID" value="NZ_CP139960.1"/>
</dbReference>
<dbReference type="Pfam" id="PF01904">
    <property type="entry name" value="DUF72"/>
    <property type="match status" value="1"/>
</dbReference>
<gene>
    <name evidence="1" type="ORF">U0035_02490</name>
</gene>
<proteinExistence type="predicted"/>
<accession>A0ABZ0W8Z8</accession>
<protein>
    <submittedName>
        <fullName evidence="1">DUF72 domain-containing protein</fullName>
    </submittedName>
</protein>
<evidence type="ECO:0000313" key="2">
    <source>
        <dbReference type="Proteomes" id="UP001325680"/>
    </source>
</evidence>
<keyword evidence="2" id="KW-1185">Reference proteome</keyword>
<reference evidence="1 2" key="1">
    <citation type="submission" date="2023-12" db="EMBL/GenBank/DDBJ databases">
        <title>Genome sequencing and assembly of bacterial species from a model synthetic community.</title>
        <authorList>
            <person name="Hogle S.L."/>
        </authorList>
    </citation>
    <scope>NUCLEOTIDE SEQUENCE [LARGE SCALE GENOMIC DNA]</scope>
    <source>
        <strain evidence="1 2">HAMBI_3031</strain>
    </source>
</reference>
<dbReference type="EMBL" id="CP139960">
    <property type="protein sequence ID" value="WQD39014.1"/>
    <property type="molecule type" value="Genomic_DNA"/>
</dbReference>
<dbReference type="SUPFAM" id="SSF117396">
    <property type="entry name" value="TM1631-like"/>
    <property type="match status" value="1"/>
</dbReference>